<dbReference type="OrthoDB" id="674604at2759"/>
<evidence type="ECO:0000256" key="3">
    <source>
        <dbReference type="SAM" id="MobiDB-lite"/>
    </source>
</evidence>
<accession>A0A1L9VBD3</accession>
<feature type="region of interest" description="Disordered" evidence="3">
    <location>
        <begin position="25"/>
        <end position="49"/>
    </location>
</feature>
<dbReference type="Pfam" id="PF00400">
    <property type="entry name" value="WD40"/>
    <property type="match status" value="1"/>
</dbReference>
<dbReference type="GeneID" id="34465574"/>
<name>A0A1L9VBD3_ASPGL</name>
<dbReference type="InterPro" id="IPR027417">
    <property type="entry name" value="P-loop_NTPase"/>
</dbReference>
<dbReference type="InterPro" id="IPR015943">
    <property type="entry name" value="WD40/YVTN_repeat-like_dom_sf"/>
</dbReference>
<protein>
    <recommendedName>
        <fullName evidence="4">Nephrocystin 3-like N-terminal domain-containing protein</fullName>
    </recommendedName>
</protein>
<dbReference type="Proteomes" id="UP000184300">
    <property type="component" value="Unassembled WGS sequence"/>
</dbReference>
<dbReference type="Gene3D" id="2.130.10.10">
    <property type="entry name" value="YVTN repeat-like/Quinoprotein amine dehydrogenase"/>
    <property type="match status" value="1"/>
</dbReference>
<dbReference type="SMART" id="SM00320">
    <property type="entry name" value="WD40"/>
    <property type="match status" value="1"/>
</dbReference>
<dbReference type="Gene3D" id="3.40.50.300">
    <property type="entry name" value="P-loop containing nucleotide triphosphate hydrolases"/>
    <property type="match status" value="1"/>
</dbReference>
<dbReference type="Pfam" id="PF24883">
    <property type="entry name" value="NPHP3_N"/>
    <property type="match status" value="1"/>
</dbReference>
<dbReference type="EMBL" id="KV878907">
    <property type="protein sequence ID" value="OJJ81248.1"/>
    <property type="molecule type" value="Genomic_DNA"/>
</dbReference>
<dbReference type="PANTHER" id="PTHR10039:SF17">
    <property type="entry name" value="FUNGAL STAND N-TERMINAL GOODBYE DOMAIN-CONTAINING PROTEIN-RELATED"/>
    <property type="match status" value="1"/>
</dbReference>
<gene>
    <name evidence="5" type="ORF">ASPGLDRAFT_68939</name>
</gene>
<keyword evidence="1" id="KW-0677">Repeat</keyword>
<sequence length="986" mass="112454">MSDHGMQSNRAQFIRAAWRGREIDEPIQALRDPTYPPDKSLGQNQQNGDSGLKDLWQVAYESEKLSDKDRQNLSPTQATTESCCVDGHGHRVKTVQLIDKVVRLTEKQYENYCKGGWNISQGAGKEDIKLRDVGQRILDATLSFKDIISKVAVFDPTGHASSAWGIVSLGLTMTQNHIKIRNALFKSSEFLTDVLARCAFIEKEHYHKNQFETKNELEKAIIQVYVGILQYTAQVHAMQKAGAGLKTLESVSEVTDHPIIQIQSYIENDERKLHHWVDRDQHLKQSKQAENILAGIDKIFFSIQNLHQKLDLHNLQNSEGASFDSYMDQHESECLSGTRTALLKQIEEWGCSSQSQCIFWLNGMAGTGKSTISRTVAKSFQEKGLLGASFFFKRGEGDRGNAGRFFSTITRQLITTIPQLAPDVSKAIVADPDISTKSLRDQFHKLLLQPLHNLDLDDQTTPVIVIDALDECDGDKDIQLLLQLFPQVQKSNSVQLRVFVTSRPELPIQLGFQDAEVRGNHRDLVLHEIPNPVIKDDISLFLKHKLKKIKEQRSLPENWLEDSDVQTLVTMSVPLFIFAATVCRVFEDYDLDPVKSLAEILEYQSEESKLDGTYLPVLNRLSANHGEKRKRELVKEFQDVVGTIIILESPLSIISLSKLLGIPKGLINTRLNRLHSVLQIPDHETMPVRLFHLSFREFLLDTNTREKTPFWIDEKEMHQKIAVQCLTVMFRCLKKNMCNLESEGMQRTEIDRDSINRFIPPELQYSCRYWTQHLAQGKDPISKMDNAFLFLQEHFLHWAEVMCILGYASEIVQGIERLQSLIHNNASSELSEFLHDTRRFMMKYRHIADSAPLQLYCSGLIFAPSKSIVRETFGTEMPKWICRLPTVEEFWNAELETLEGHNGWVNSVTFSQDGRWLASGSYDDTIKLWDPVRTEVSILNKDWVALQGKKALWLPPAYRPSCVETGDGKLAMGHLSGRISFFQFCL</sequence>
<dbReference type="AlphaFoldDB" id="A0A1L9VBD3"/>
<dbReference type="InterPro" id="IPR001680">
    <property type="entry name" value="WD40_rpt"/>
</dbReference>
<dbReference type="SUPFAM" id="SSF52540">
    <property type="entry name" value="P-loop containing nucleoside triphosphate hydrolases"/>
    <property type="match status" value="1"/>
</dbReference>
<proteinExistence type="predicted"/>
<feature type="repeat" description="WD" evidence="2">
    <location>
        <begin position="898"/>
        <end position="930"/>
    </location>
</feature>
<dbReference type="RefSeq" id="XP_022397946.1">
    <property type="nucleotide sequence ID" value="XM_022549314.1"/>
</dbReference>
<evidence type="ECO:0000259" key="4">
    <source>
        <dbReference type="Pfam" id="PF24883"/>
    </source>
</evidence>
<evidence type="ECO:0000256" key="2">
    <source>
        <dbReference type="PROSITE-ProRule" id="PRU00221"/>
    </source>
</evidence>
<dbReference type="InterPro" id="IPR036322">
    <property type="entry name" value="WD40_repeat_dom_sf"/>
</dbReference>
<evidence type="ECO:0000256" key="1">
    <source>
        <dbReference type="ARBA" id="ARBA00022737"/>
    </source>
</evidence>
<evidence type="ECO:0000313" key="6">
    <source>
        <dbReference type="Proteomes" id="UP000184300"/>
    </source>
</evidence>
<dbReference type="PANTHER" id="PTHR10039">
    <property type="entry name" value="AMELOGENIN"/>
    <property type="match status" value="1"/>
</dbReference>
<dbReference type="SUPFAM" id="SSF50978">
    <property type="entry name" value="WD40 repeat-like"/>
    <property type="match status" value="1"/>
</dbReference>
<dbReference type="VEuPathDB" id="FungiDB:ASPGLDRAFT_68939"/>
<reference evidence="6" key="1">
    <citation type="journal article" date="2017" name="Genome Biol.">
        <title>Comparative genomics reveals high biological diversity and specific adaptations in the industrially and medically important fungal genus Aspergillus.</title>
        <authorList>
            <person name="de Vries R.P."/>
            <person name="Riley R."/>
            <person name="Wiebenga A."/>
            <person name="Aguilar-Osorio G."/>
            <person name="Amillis S."/>
            <person name="Uchima C.A."/>
            <person name="Anderluh G."/>
            <person name="Asadollahi M."/>
            <person name="Askin M."/>
            <person name="Barry K."/>
            <person name="Battaglia E."/>
            <person name="Bayram O."/>
            <person name="Benocci T."/>
            <person name="Braus-Stromeyer S.A."/>
            <person name="Caldana C."/>
            <person name="Canovas D."/>
            <person name="Cerqueira G.C."/>
            <person name="Chen F."/>
            <person name="Chen W."/>
            <person name="Choi C."/>
            <person name="Clum A."/>
            <person name="Dos Santos R.A."/>
            <person name="Damasio A.R."/>
            <person name="Diallinas G."/>
            <person name="Emri T."/>
            <person name="Fekete E."/>
            <person name="Flipphi M."/>
            <person name="Freyberg S."/>
            <person name="Gallo A."/>
            <person name="Gournas C."/>
            <person name="Habgood R."/>
            <person name="Hainaut M."/>
            <person name="Harispe M.L."/>
            <person name="Henrissat B."/>
            <person name="Hilden K.S."/>
            <person name="Hope R."/>
            <person name="Hossain A."/>
            <person name="Karabika E."/>
            <person name="Karaffa L."/>
            <person name="Karanyi Z."/>
            <person name="Krasevec N."/>
            <person name="Kuo A."/>
            <person name="Kusch H."/>
            <person name="LaButti K."/>
            <person name="Lagendijk E.L."/>
            <person name="Lapidus A."/>
            <person name="Levasseur A."/>
            <person name="Lindquist E."/>
            <person name="Lipzen A."/>
            <person name="Logrieco A.F."/>
            <person name="MacCabe A."/>
            <person name="Maekelae M.R."/>
            <person name="Malavazi I."/>
            <person name="Melin P."/>
            <person name="Meyer V."/>
            <person name="Mielnichuk N."/>
            <person name="Miskei M."/>
            <person name="Molnar A.P."/>
            <person name="Mule G."/>
            <person name="Ngan C.Y."/>
            <person name="Orejas M."/>
            <person name="Orosz E."/>
            <person name="Ouedraogo J.P."/>
            <person name="Overkamp K.M."/>
            <person name="Park H.-S."/>
            <person name="Perrone G."/>
            <person name="Piumi F."/>
            <person name="Punt P.J."/>
            <person name="Ram A.F."/>
            <person name="Ramon A."/>
            <person name="Rauscher S."/>
            <person name="Record E."/>
            <person name="Riano-Pachon D.M."/>
            <person name="Robert V."/>
            <person name="Roehrig J."/>
            <person name="Ruller R."/>
            <person name="Salamov A."/>
            <person name="Salih N.S."/>
            <person name="Samson R.A."/>
            <person name="Sandor E."/>
            <person name="Sanguinetti M."/>
            <person name="Schuetze T."/>
            <person name="Sepcic K."/>
            <person name="Shelest E."/>
            <person name="Sherlock G."/>
            <person name="Sophianopoulou V."/>
            <person name="Squina F.M."/>
            <person name="Sun H."/>
            <person name="Susca A."/>
            <person name="Todd R.B."/>
            <person name="Tsang A."/>
            <person name="Unkles S.E."/>
            <person name="van de Wiele N."/>
            <person name="van Rossen-Uffink D."/>
            <person name="Oliveira J.V."/>
            <person name="Vesth T.C."/>
            <person name="Visser J."/>
            <person name="Yu J.-H."/>
            <person name="Zhou M."/>
            <person name="Andersen M.R."/>
            <person name="Archer D.B."/>
            <person name="Baker S.E."/>
            <person name="Benoit I."/>
            <person name="Brakhage A.A."/>
            <person name="Braus G.H."/>
            <person name="Fischer R."/>
            <person name="Frisvad J.C."/>
            <person name="Goldman G.H."/>
            <person name="Houbraken J."/>
            <person name="Oakley B."/>
            <person name="Pocsi I."/>
            <person name="Scazzocchio C."/>
            <person name="Seiboth B."/>
            <person name="vanKuyk P.A."/>
            <person name="Wortman J."/>
            <person name="Dyer P.S."/>
            <person name="Grigoriev I.V."/>
        </authorList>
    </citation>
    <scope>NUCLEOTIDE SEQUENCE [LARGE SCALE GENOMIC DNA]</scope>
    <source>
        <strain evidence="6">CBS 516.65</strain>
    </source>
</reference>
<keyword evidence="6" id="KW-1185">Reference proteome</keyword>
<dbReference type="STRING" id="1160497.A0A1L9VBD3"/>
<feature type="domain" description="Nephrocystin 3-like N-terminal" evidence="4">
    <location>
        <begin position="343"/>
        <end position="503"/>
    </location>
</feature>
<dbReference type="PROSITE" id="PS50082">
    <property type="entry name" value="WD_REPEATS_2"/>
    <property type="match status" value="1"/>
</dbReference>
<dbReference type="InterPro" id="IPR056884">
    <property type="entry name" value="NPHP3-like_N"/>
</dbReference>
<evidence type="ECO:0000313" key="5">
    <source>
        <dbReference type="EMBL" id="OJJ81248.1"/>
    </source>
</evidence>
<organism evidence="5 6">
    <name type="scientific">Aspergillus glaucus CBS 516.65</name>
    <dbReference type="NCBI Taxonomy" id="1160497"/>
    <lineage>
        <taxon>Eukaryota</taxon>
        <taxon>Fungi</taxon>
        <taxon>Dikarya</taxon>
        <taxon>Ascomycota</taxon>
        <taxon>Pezizomycotina</taxon>
        <taxon>Eurotiomycetes</taxon>
        <taxon>Eurotiomycetidae</taxon>
        <taxon>Eurotiales</taxon>
        <taxon>Aspergillaceae</taxon>
        <taxon>Aspergillus</taxon>
        <taxon>Aspergillus subgen. Aspergillus</taxon>
    </lineage>
</organism>
<dbReference type="PROSITE" id="PS50294">
    <property type="entry name" value="WD_REPEATS_REGION"/>
    <property type="match status" value="1"/>
</dbReference>
<keyword evidence="2" id="KW-0853">WD repeat</keyword>